<evidence type="ECO:0000313" key="5">
    <source>
        <dbReference type="EnsemblMetazoa" id="G3262.1:cds"/>
    </source>
</evidence>
<dbReference type="InterPro" id="IPR001245">
    <property type="entry name" value="Ser-Thr/Tyr_kinase_cat_dom"/>
</dbReference>
<sequence>MEIIKNKIFKKILKTKKEKDTGNSDASKEPSDDIIRPLLPTSPIPKQPINYSSTRRIFSKDVIGDLPLQHVSSNRRIEDLDDDEYGYSTFGEVRCKPKMKDNRLEDTFIDAIKFDLYKENGHNPVISTFLMSPKGNYEEMSVAMICQEMDKSQTDDQQDLKKFITVHLLPSLKLDNKIADVFMFLSCKNKFVRSICIQELTDIILEIDHKKFSREDLMNLYDTGTVQLFTAIAKTKKTFSIFKPLIQLGIMFNCFIYLKAVEAMDDWIACVRRVMNTLQSKTKQIMERSDPDVRVFAETAKCIFDLENVDLDDSSLLGEDVDDFIPEFSMDDGVICIEGLAALFHTGNLILRQQSKLKAGVQKLLDLSPFMKGTSDTRRTWWFRCLLTQFVVRILQQDHPDVKTDVLDSCHDQLLSILKTDTSEDQSEDTDILHCLWFHHNERVRSKYRDMCETDAENISDALTKDYMKTLLNKCGLVFDESSSQLSSKLERKQCTLCNVDASITWFYEAVTWETDDDMYDNTSMGKINANNCEYRKENLENELAVLKHLESKSIHINVTRLLAFNQSLPKFYIKERLPGDNLQRRLLKAREKEKIIPIVDLINIIVQAVKAVIYVHSQGCLLRDITTASYGCTVLDDGYILKLKNFEMAAKPSVLPKGGIVSGVIDLDFEGVPIRWAAPESLLEGHYSIYSDVWSVNILADEILNYAAWPYSDISDADIDDMCTHIVFTHLKPQGFNRPRRVQGLILEGLNSVPEKRLKLEALRERLLEILDNIDGGDSYSLYDTYSGVEGTCSKTYDIPPITERQRKANSVFKRGIPTSIQRYRELEDPITAFALEVAENNSRLKEQTGVELLEISSVDNYNVESEDKINKMKVMERVTDDFLKFTYNSLNEIDSSKMCVEPWPPSKSKSADGFKLLYRFPSSAHLLDVVLHKYRGEMIGPYIELLYELAYHVDSFHSAGWIFRCLRAKNVWILDTEDGEKTIVVPRFEQIKVESREDIDGVQWLPIEAIKAGLYSKESDVYAFGMVTWEVMTAFGQEGVVYDKDEGRELTCVPFNYQQSENILQHLIEGYIPEKPLKCPDWFYQEITRPCLLHQKIDRPSMKTILLVLQTKLGKTLPTHNLSIPSSTLENAKDTDEYEDICDQYDDDDNDVHSDFERQKLPLGSRPPYSNKGKKDVHENDRRRPPPPPPLLPKKNLSFPTLTQESDEYDDIFITIDDAEPIDIQSNSNINESKKFDEDDNVYPEVIKRHPSQPMPSFYYNTDKKEKFTNSRPPVPSTYCNMDIKERLEEGPRRQLPHLSTPEKLNYTNEYEDIYDDAISCLTLPNTNIEESTKSEIDDNTSNPVIKRKSPPPVPFPYYRRKPPLPPPNNPREMQKKELISSVPPVPLKDRESAEQQMPYDDNSFINNPLKKPSHSVLSENKENPADIFDKNSCLSLSLPIIPEQSDRIDRKDQDVNVLQIKSSLPVSLRENNIKLAKMFSLPPRPPKPNSTKGSDFYEFVPSSENVSKGREDTNKRTDSDRIVQAGNDNHINLKPMSVIKTKPKVLPKPKAKPRINYNNNGQDKGNT</sequence>
<feature type="compositionally biased region" description="Basic residues" evidence="3">
    <location>
        <begin position="1544"/>
        <end position="1556"/>
    </location>
</feature>
<feature type="compositionally biased region" description="Basic and acidic residues" evidence="3">
    <location>
        <begin position="16"/>
        <end position="35"/>
    </location>
</feature>
<feature type="region of interest" description="Disordered" evidence="3">
    <location>
        <begin position="16"/>
        <end position="39"/>
    </location>
</feature>
<dbReference type="PANTHER" id="PTHR24418">
    <property type="entry name" value="TYROSINE-PROTEIN KINASE"/>
    <property type="match status" value="1"/>
</dbReference>
<feature type="compositionally biased region" description="Basic and acidic residues" evidence="3">
    <location>
        <begin position="1175"/>
        <end position="1186"/>
    </location>
</feature>
<keyword evidence="1" id="KW-0547">Nucleotide-binding</keyword>
<evidence type="ECO:0000259" key="4">
    <source>
        <dbReference type="PROSITE" id="PS50011"/>
    </source>
</evidence>
<feature type="compositionally biased region" description="Basic and acidic residues" evidence="3">
    <location>
        <begin position="1510"/>
        <end position="1524"/>
    </location>
</feature>
<dbReference type="SUPFAM" id="SSF56112">
    <property type="entry name" value="Protein kinase-like (PK-like)"/>
    <property type="match status" value="2"/>
</dbReference>
<feature type="region of interest" description="Disordered" evidence="3">
    <location>
        <begin position="1250"/>
        <end position="1280"/>
    </location>
</feature>
<dbReference type="InterPro" id="IPR011009">
    <property type="entry name" value="Kinase-like_dom_sf"/>
</dbReference>
<feature type="domain" description="Protein kinase" evidence="4">
    <location>
        <begin position="464"/>
        <end position="772"/>
    </location>
</feature>
<dbReference type="PROSITE" id="PS50011">
    <property type="entry name" value="PROTEIN_KINASE_DOM"/>
    <property type="match status" value="2"/>
</dbReference>
<dbReference type="InterPro" id="IPR000719">
    <property type="entry name" value="Prot_kinase_dom"/>
</dbReference>
<evidence type="ECO:0000256" key="2">
    <source>
        <dbReference type="ARBA" id="ARBA00022840"/>
    </source>
</evidence>
<dbReference type="GO" id="GO:0004672">
    <property type="term" value="F:protein kinase activity"/>
    <property type="evidence" value="ECO:0007669"/>
    <property type="project" value="InterPro"/>
</dbReference>
<reference evidence="5" key="1">
    <citation type="submission" date="2022-08" db="UniProtKB">
        <authorList>
            <consortium name="EnsemblMetazoa"/>
        </authorList>
    </citation>
    <scope>IDENTIFICATION</scope>
    <source>
        <strain evidence="5">05x7-T-G4-1.051#20</strain>
    </source>
</reference>
<feature type="region of interest" description="Disordered" evidence="3">
    <location>
        <begin position="1334"/>
        <end position="1410"/>
    </location>
</feature>
<feature type="region of interest" description="Disordered" evidence="3">
    <location>
        <begin position="1143"/>
        <end position="1200"/>
    </location>
</feature>
<feature type="compositionally biased region" description="Acidic residues" evidence="3">
    <location>
        <begin position="1143"/>
        <end position="1152"/>
    </location>
</feature>
<organism evidence="5 6">
    <name type="scientific">Magallana gigas</name>
    <name type="common">Pacific oyster</name>
    <name type="synonym">Crassostrea gigas</name>
    <dbReference type="NCBI Taxonomy" id="29159"/>
    <lineage>
        <taxon>Eukaryota</taxon>
        <taxon>Metazoa</taxon>
        <taxon>Spiralia</taxon>
        <taxon>Lophotrochozoa</taxon>
        <taxon>Mollusca</taxon>
        <taxon>Bivalvia</taxon>
        <taxon>Autobranchia</taxon>
        <taxon>Pteriomorphia</taxon>
        <taxon>Ostreida</taxon>
        <taxon>Ostreoidea</taxon>
        <taxon>Ostreidae</taxon>
        <taxon>Magallana</taxon>
    </lineage>
</organism>
<feature type="domain" description="Protein kinase" evidence="4">
    <location>
        <begin position="769"/>
        <end position="1115"/>
    </location>
</feature>
<feature type="region of interest" description="Disordered" evidence="3">
    <location>
        <begin position="1482"/>
        <end position="1570"/>
    </location>
</feature>
<dbReference type="Gene3D" id="1.10.510.10">
    <property type="entry name" value="Transferase(Phosphotransferase) domain 1"/>
    <property type="match status" value="2"/>
</dbReference>
<proteinExistence type="predicted"/>
<dbReference type="InterPro" id="IPR050198">
    <property type="entry name" value="Non-receptor_tyrosine_kinases"/>
</dbReference>
<dbReference type="EnsemblMetazoa" id="G3262.1">
    <property type="protein sequence ID" value="G3262.1:cds"/>
    <property type="gene ID" value="G3262"/>
</dbReference>
<name>A0A8W8MG54_MAGGI</name>
<protein>
    <recommendedName>
        <fullName evidence="4">Protein kinase domain-containing protein</fullName>
    </recommendedName>
</protein>
<accession>A0A8W8MG54</accession>
<dbReference type="Pfam" id="PF07714">
    <property type="entry name" value="PK_Tyr_Ser-Thr"/>
    <property type="match status" value="2"/>
</dbReference>
<feature type="compositionally biased region" description="Basic and acidic residues" evidence="3">
    <location>
        <begin position="1153"/>
        <end position="1162"/>
    </location>
</feature>
<keyword evidence="2" id="KW-0067">ATP-binding</keyword>
<feature type="compositionally biased region" description="Polar residues" evidence="3">
    <location>
        <begin position="1559"/>
        <end position="1570"/>
    </location>
</feature>
<dbReference type="GO" id="GO:0005524">
    <property type="term" value="F:ATP binding"/>
    <property type="evidence" value="ECO:0007669"/>
    <property type="project" value="UniProtKB-KW"/>
</dbReference>
<keyword evidence="6" id="KW-1185">Reference proteome</keyword>
<dbReference type="Proteomes" id="UP000005408">
    <property type="component" value="Unassembled WGS sequence"/>
</dbReference>
<evidence type="ECO:0000256" key="3">
    <source>
        <dbReference type="SAM" id="MobiDB-lite"/>
    </source>
</evidence>
<evidence type="ECO:0000313" key="6">
    <source>
        <dbReference type="Proteomes" id="UP000005408"/>
    </source>
</evidence>
<evidence type="ECO:0000256" key="1">
    <source>
        <dbReference type="ARBA" id="ARBA00022741"/>
    </source>
</evidence>